<feature type="signal peptide" evidence="4">
    <location>
        <begin position="1"/>
        <end position="19"/>
    </location>
</feature>
<accession>A0A3M6QD43</accession>
<proteinExistence type="inferred from homology"/>
<feature type="compositionally biased region" description="Low complexity" evidence="3">
    <location>
        <begin position="33"/>
        <end position="43"/>
    </location>
</feature>
<dbReference type="InterPro" id="IPR052558">
    <property type="entry name" value="Siderophore_Hydrolase_D"/>
</dbReference>
<keyword evidence="6" id="KW-1185">Reference proteome</keyword>
<dbReference type="SUPFAM" id="SSF53474">
    <property type="entry name" value="alpha/beta-Hydrolases"/>
    <property type="match status" value="1"/>
</dbReference>
<gene>
    <name evidence="5" type="ORF">EBQ25_04430</name>
</gene>
<feature type="compositionally biased region" description="Pro residues" evidence="3">
    <location>
        <begin position="44"/>
        <end position="53"/>
    </location>
</feature>
<dbReference type="GO" id="GO:0016788">
    <property type="term" value="F:hydrolase activity, acting on ester bonds"/>
    <property type="evidence" value="ECO:0007669"/>
    <property type="project" value="TreeGrafter"/>
</dbReference>
<protein>
    <submittedName>
        <fullName evidence="5">Alpha/beta hydrolase</fullName>
    </submittedName>
</protein>
<evidence type="ECO:0000256" key="1">
    <source>
        <dbReference type="ARBA" id="ARBA00005622"/>
    </source>
</evidence>
<feature type="region of interest" description="Disordered" evidence="3">
    <location>
        <begin position="22"/>
        <end position="63"/>
    </location>
</feature>
<reference evidence="5 6" key="1">
    <citation type="submission" date="2018-10" db="EMBL/GenBank/DDBJ databases">
        <title>Comamonadaceae CDC group NO-1 genome sequencing and assembly.</title>
        <authorList>
            <person name="Bernier A.-M."/>
            <person name="Bernard K."/>
        </authorList>
    </citation>
    <scope>NUCLEOTIDE SEQUENCE [LARGE SCALE GENOMIC DNA]</scope>
    <source>
        <strain evidence="5 6">NML161473</strain>
    </source>
</reference>
<name>A0A3M6QD43_9BURK</name>
<keyword evidence="2 5" id="KW-0378">Hydrolase</keyword>
<comment type="caution">
    <text evidence="5">The sequence shown here is derived from an EMBL/GenBank/DDBJ whole genome shotgun (WGS) entry which is preliminary data.</text>
</comment>
<dbReference type="PANTHER" id="PTHR40841:SF2">
    <property type="entry name" value="SIDEROPHORE-DEGRADING ESTERASE (EUROFUNG)"/>
    <property type="match status" value="1"/>
</dbReference>
<dbReference type="Gene3D" id="3.40.50.1820">
    <property type="entry name" value="alpha/beta hydrolase"/>
    <property type="match status" value="1"/>
</dbReference>
<dbReference type="InterPro" id="IPR029058">
    <property type="entry name" value="AB_hydrolase_fold"/>
</dbReference>
<feature type="chain" id="PRO_5018043147" evidence="4">
    <location>
        <begin position="20"/>
        <end position="372"/>
    </location>
</feature>
<evidence type="ECO:0000313" key="5">
    <source>
        <dbReference type="EMBL" id="RMX01043.1"/>
    </source>
</evidence>
<dbReference type="RefSeq" id="WP_122253664.1">
    <property type="nucleotide sequence ID" value="NZ_RDQL01000004.1"/>
</dbReference>
<comment type="similarity">
    <text evidence="1">Belongs to the esterase D family.</text>
</comment>
<evidence type="ECO:0000256" key="3">
    <source>
        <dbReference type="SAM" id="MobiDB-lite"/>
    </source>
</evidence>
<evidence type="ECO:0000256" key="2">
    <source>
        <dbReference type="ARBA" id="ARBA00022801"/>
    </source>
</evidence>
<evidence type="ECO:0000256" key="4">
    <source>
        <dbReference type="SAM" id="SignalP"/>
    </source>
</evidence>
<dbReference type="Proteomes" id="UP000267035">
    <property type="component" value="Unassembled WGS sequence"/>
</dbReference>
<keyword evidence="4" id="KW-0732">Signal</keyword>
<dbReference type="EMBL" id="RDQL01000004">
    <property type="protein sequence ID" value="RMX01043.1"/>
    <property type="molecule type" value="Genomic_DNA"/>
</dbReference>
<dbReference type="Pfam" id="PF00756">
    <property type="entry name" value="Esterase"/>
    <property type="match status" value="1"/>
</dbReference>
<organism evidence="5 6">
    <name type="scientific">Allofranklinella schreckenbergeri</name>
    <dbReference type="NCBI Taxonomy" id="1076744"/>
    <lineage>
        <taxon>Bacteria</taxon>
        <taxon>Pseudomonadati</taxon>
        <taxon>Pseudomonadota</taxon>
        <taxon>Betaproteobacteria</taxon>
        <taxon>Burkholderiales</taxon>
        <taxon>Comamonadaceae</taxon>
        <taxon>Allofranklinella</taxon>
    </lineage>
</organism>
<dbReference type="PANTHER" id="PTHR40841">
    <property type="entry name" value="SIDEROPHORE TRIACETYLFUSARININE C ESTERASE"/>
    <property type="match status" value="1"/>
</dbReference>
<dbReference type="InterPro" id="IPR000801">
    <property type="entry name" value="Esterase-like"/>
</dbReference>
<sequence>MAKPLLTLLMLALPLATLAAPQAPAQTPPMPPTSQTAPTAPTALPAPPVPPPQAAAATAAPSSPLGAAMPARLPGAHAYSVRAKATGRPYRIQVSAIGRPPAQGYPVLYVLDGDALFPVVSMAAQGMAMRADENGTIPMLIVGVGYDDAQLLDIQARAQDYTPPAPDLANTGDRWAKQQGGADVFLQFLTQELQPAIAQSYPADPSRQALMGHSYGGLFTLYAMLQQPQHFQVYIASSPSLWWNGGYLHQVRERTLPVWQAASALQNTPSPAPAGSAAALALPTGLHISMGSYEQTPSPRIDAQSPRARMMQERGQVTHARQFAQTMQKTLPDLPVQFAQYPQATHATAALHAVIDGLRFASDCWRTPDCRP</sequence>
<evidence type="ECO:0000313" key="6">
    <source>
        <dbReference type="Proteomes" id="UP000267035"/>
    </source>
</evidence>
<dbReference type="AlphaFoldDB" id="A0A3M6QD43"/>
<feature type="compositionally biased region" description="Low complexity" evidence="3">
    <location>
        <begin position="54"/>
        <end position="63"/>
    </location>
</feature>